<name>A0A812LJH9_9DINO</name>
<dbReference type="OrthoDB" id="412181at2759"/>
<evidence type="ECO:0000313" key="3">
    <source>
        <dbReference type="EMBL" id="CAE7246233.1"/>
    </source>
</evidence>
<sequence>MGRHTWDLRPSPTSQSLQSAQSSRSAQSAQSSAQEAQQIVNLTELLVSRISDFEAARPNILRAVPCCEVLRSLGGALRGIRPRRNPSFTTATIMEFWSHSWHGGVWIKVLTMFMLKNGPMAVCFGWLGALLMAALFATGMLPSYERVPFLQTGARMYPFGPWSLCTATLVATFTLRCWRRKTSVFLDVLCIDQDDARLKTEALLSIGAFLKKSQSLHVFWDETWVRRLWCVFELAAFIKSHGKEDVAANLVIRPTLLGTCSVSIFGGCFVTSLAFLCVPFDDFELGYVLFAVGAFLGSYYAISSMRRFYASVEILLQQLAGFRLEQALSHCCTTGHRNSDGEVVMCDREIIQLCISKWFGSVEQFEASVRSDLSGALSDQLGNGSFSYLWLILVTSPIQWSHLDMVAARLSADDWSGAAVTATINLTYACWAFPSICRFAMLLACRARHPCSGFVADQLKTLMVFSLCVPISLVFTTLLPGRSNADMLS</sequence>
<feature type="region of interest" description="Disordered" evidence="1">
    <location>
        <begin position="1"/>
        <end position="30"/>
    </location>
</feature>
<evidence type="ECO:0000256" key="1">
    <source>
        <dbReference type="SAM" id="MobiDB-lite"/>
    </source>
</evidence>
<keyword evidence="2" id="KW-1133">Transmembrane helix</keyword>
<organism evidence="3 4">
    <name type="scientific">Symbiodinium natans</name>
    <dbReference type="NCBI Taxonomy" id="878477"/>
    <lineage>
        <taxon>Eukaryota</taxon>
        <taxon>Sar</taxon>
        <taxon>Alveolata</taxon>
        <taxon>Dinophyceae</taxon>
        <taxon>Suessiales</taxon>
        <taxon>Symbiodiniaceae</taxon>
        <taxon>Symbiodinium</taxon>
    </lineage>
</organism>
<evidence type="ECO:0000256" key="2">
    <source>
        <dbReference type="SAM" id="Phobius"/>
    </source>
</evidence>
<keyword evidence="4" id="KW-1185">Reference proteome</keyword>
<feature type="transmembrane region" description="Helical" evidence="2">
    <location>
        <begin position="285"/>
        <end position="302"/>
    </location>
</feature>
<feature type="transmembrane region" description="Helical" evidence="2">
    <location>
        <begin position="256"/>
        <end position="279"/>
    </location>
</feature>
<gene>
    <name evidence="3" type="primary">GPI10</name>
    <name evidence="3" type="ORF">SNAT2548_LOCUS11687</name>
</gene>
<proteinExistence type="predicted"/>
<feature type="transmembrane region" description="Helical" evidence="2">
    <location>
        <begin position="159"/>
        <end position="178"/>
    </location>
</feature>
<keyword evidence="2" id="KW-0812">Transmembrane</keyword>
<feature type="transmembrane region" description="Helical" evidence="2">
    <location>
        <begin position="386"/>
        <end position="403"/>
    </location>
</feature>
<dbReference type="Proteomes" id="UP000604046">
    <property type="component" value="Unassembled WGS sequence"/>
</dbReference>
<dbReference type="EMBL" id="CAJNDS010001071">
    <property type="protein sequence ID" value="CAE7246233.1"/>
    <property type="molecule type" value="Genomic_DNA"/>
</dbReference>
<feature type="transmembrane region" description="Helical" evidence="2">
    <location>
        <begin position="462"/>
        <end position="481"/>
    </location>
</feature>
<feature type="transmembrane region" description="Helical" evidence="2">
    <location>
        <begin position="120"/>
        <end position="139"/>
    </location>
</feature>
<keyword evidence="2" id="KW-0472">Membrane</keyword>
<accession>A0A812LJH9</accession>
<reference evidence="3" key="1">
    <citation type="submission" date="2021-02" db="EMBL/GenBank/DDBJ databases">
        <authorList>
            <person name="Dougan E. K."/>
            <person name="Rhodes N."/>
            <person name="Thang M."/>
            <person name="Chan C."/>
        </authorList>
    </citation>
    <scope>NUCLEOTIDE SEQUENCE</scope>
</reference>
<evidence type="ECO:0000313" key="4">
    <source>
        <dbReference type="Proteomes" id="UP000604046"/>
    </source>
</evidence>
<dbReference type="AlphaFoldDB" id="A0A812LJH9"/>
<feature type="transmembrane region" description="Helical" evidence="2">
    <location>
        <begin position="415"/>
        <end position="441"/>
    </location>
</feature>
<comment type="caution">
    <text evidence="3">The sequence shown here is derived from an EMBL/GenBank/DDBJ whole genome shotgun (WGS) entry which is preliminary data.</text>
</comment>
<feature type="compositionally biased region" description="Low complexity" evidence="1">
    <location>
        <begin position="14"/>
        <end position="30"/>
    </location>
</feature>
<protein>
    <submittedName>
        <fullName evidence="3">GPI10 protein</fullName>
    </submittedName>
</protein>